<name>A0A9P4U5D1_9PLEO</name>
<proteinExistence type="predicted"/>
<reference evidence="1" key="1">
    <citation type="journal article" date="2020" name="Stud. Mycol.">
        <title>101 Dothideomycetes genomes: a test case for predicting lifestyles and emergence of pathogens.</title>
        <authorList>
            <person name="Haridas S."/>
            <person name="Albert R."/>
            <person name="Binder M."/>
            <person name="Bloem J."/>
            <person name="Labutti K."/>
            <person name="Salamov A."/>
            <person name="Andreopoulos B."/>
            <person name="Baker S."/>
            <person name="Barry K."/>
            <person name="Bills G."/>
            <person name="Bluhm B."/>
            <person name="Cannon C."/>
            <person name="Castanera R."/>
            <person name="Culley D."/>
            <person name="Daum C."/>
            <person name="Ezra D."/>
            <person name="Gonzalez J."/>
            <person name="Henrissat B."/>
            <person name="Kuo A."/>
            <person name="Liang C."/>
            <person name="Lipzen A."/>
            <person name="Lutzoni F."/>
            <person name="Magnuson J."/>
            <person name="Mondo S."/>
            <person name="Nolan M."/>
            <person name="Ohm R."/>
            <person name="Pangilinan J."/>
            <person name="Park H.-J."/>
            <person name="Ramirez L."/>
            <person name="Alfaro M."/>
            <person name="Sun H."/>
            <person name="Tritt A."/>
            <person name="Yoshinaga Y."/>
            <person name="Zwiers L.-H."/>
            <person name="Turgeon B."/>
            <person name="Goodwin S."/>
            <person name="Spatafora J."/>
            <person name="Crous P."/>
            <person name="Grigoriev I."/>
        </authorList>
    </citation>
    <scope>NUCLEOTIDE SEQUENCE</scope>
    <source>
        <strain evidence="1">CBS 690.94</strain>
    </source>
</reference>
<organism evidence="1 2">
    <name type="scientific">Karstenula rhodostoma CBS 690.94</name>
    <dbReference type="NCBI Taxonomy" id="1392251"/>
    <lineage>
        <taxon>Eukaryota</taxon>
        <taxon>Fungi</taxon>
        <taxon>Dikarya</taxon>
        <taxon>Ascomycota</taxon>
        <taxon>Pezizomycotina</taxon>
        <taxon>Dothideomycetes</taxon>
        <taxon>Pleosporomycetidae</taxon>
        <taxon>Pleosporales</taxon>
        <taxon>Massarineae</taxon>
        <taxon>Didymosphaeriaceae</taxon>
        <taxon>Karstenula</taxon>
    </lineage>
</organism>
<comment type="caution">
    <text evidence="1">The sequence shown here is derived from an EMBL/GenBank/DDBJ whole genome shotgun (WGS) entry which is preliminary data.</text>
</comment>
<gene>
    <name evidence="1" type="ORF">P171DRAFT_449811</name>
</gene>
<evidence type="ECO:0000313" key="1">
    <source>
        <dbReference type="EMBL" id="KAF2437601.1"/>
    </source>
</evidence>
<sequence>MATLIIIIDLVWLFIECIIYDYPAVVLSTLCAHLICSYGSEYLRRRRSRRRFERITNGSMDSSVPIKDRLGCMTGAWGFKFFESDHDYIIAGRLSVEMGLCASNPSQCSASPTLLPFPLLLRLENTLFADAPTPDPKMRDSLLNPKDRNFVAQHIQKPTELDRVFKKYLGMLQKYKVIKIEARLNKAIMMDSPRYYIFLLGLLAMQLGCTLSRKHRRWMKANWDSCLFMYERLDQAKMAAFDYQNGTPLKLGSQTRYEKKRNMAANEGLNVPNNAMQVSRMRMYFDNEVAKGKGATGRKGVDISNAFAYDVAHVAALRLVMTESAKYSTEKDSVPKTPTAYADIGFKAVPWAPYLAVWDRLKQQHTAERPRTSVNNASPEEVAELLVDLLKKGYLG</sequence>
<protein>
    <submittedName>
        <fullName evidence="1">Uncharacterized protein</fullName>
    </submittedName>
</protein>
<dbReference type="Proteomes" id="UP000799764">
    <property type="component" value="Unassembled WGS sequence"/>
</dbReference>
<dbReference type="EMBL" id="MU001515">
    <property type="protein sequence ID" value="KAF2437601.1"/>
    <property type="molecule type" value="Genomic_DNA"/>
</dbReference>
<accession>A0A9P4U5D1</accession>
<dbReference type="OrthoDB" id="3787400at2759"/>
<keyword evidence="2" id="KW-1185">Reference proteome</keyword>
<evidence type="ECO:0000313" key="2">
    <source>
        <dbReference type="Proteomes" id="UP000799764"/>
    </source>
</evidence>
<dbReference type="AlphaFoldDB" id="A0A9P4U5D1"/>